<dbReference type="PANTHER" id="PTHR47268:SF4">
    <property type="entry name" value="ACYLPHOSPHATASE"/>
    <property type="match status" value="1"/>
</dbReference>
<dbReference type="EMBL" id="MPKA01000021">
    <property type="protein sequence ID" value="OLU47976.1"/>
    <property type="molecule type" value="Genomic_DNA"/>
</dbReference>
<dbReference type="AlphaFoldDB" id="A0A1U7NQR1"/>
<dbReference type="Pfam" id="PF00708">
    <property type="entry name" value="Acylphosphatase"/>
    <property type="match status" value="1"/>
</dbReference>
<evidence type="ECO:0000256" key="4">
    <source>
        <dbReference type="ARBA" id="ARBA00047645"/>
    </source>
</evidence>
<dbReference type="Gene3D" id="3.30.70.100">
    <property type="match status" value="1"/>
</dbReference>
<gene>
    <name evidence="8" type="ORF">BO225_00665</name>
</gene>
<sequence length="110" mass="13026">MMFWNRKKQNQPIQYEKPKPDDVRIAVHFTGIVQGVGFRVEMWRRANEMRLSGWVRNNLDGSVDANLQGNIKKIDTLLEQMQQIPRIQIERIDTQQIPLQDNGPFEMLNY</sequence>
<dbReference type="Proteomes" id="UP000186705">
    <property type="component" value="Unassembled WGS sequence"/>
</dbReference>
<accession>A0A1U7NQR1</accession>
<evidence type="ECO:0000256" key="6">
    <source>
        <dbReference type="RuleBase" id="RU004168"/>
    </source>
</evidence>
<dbReference type="PROSITE" id="PS00151">
    <property type="entry name" value="ACYLPHOSPHATASE_2"/>
    <property type="match status" value="1"/>
</dbReference>
<organism evidence="8 9">
    <name type="scientific">Dubosiella newyorkensis</name>
    <dbReference type="NCBI Taxonomy" id="1862672"/>
    <lineage>
        <taxon>Bacteria</taxon>
        <taxon>Bacillati</taxon>
        <taxon>Bacillota</taxon>
        <taxon>Erysipelotrichia</taxon>
        <taxon>Erysipelotrichales</taxon>
        <taxon>Erysipelotrichaceae</taxon>
        <taxon>Dubosiella</taxon>
    </lineage>
</organism>
<proteinExistence type="inferred from homology"/>
<dbReference type="EC" id="3.6.1.7" evidence="2 5"/>
<dbReference type="OrthoDB" id="9808093at2"/>
<comment type="caution">
    <text evidence="8">The sequence shown here is derived from an EMBL/GenBank/DDBJ whole genome shotgun (WGS) entry which is preliminary data.</text>
</comment>
<dbReference type="InterPro" id="IPR017968">
    <property type="entry name" value="Acylphosphatase_CS"/>
</dbReference>
<evidence type="ECO:0000256" key="1">
    <source>
        <dbReference type="ARBA" id="ARBA00005614"/>
    </source>
</evidence>
<feature type="active site" evidence="5">
    <location>
        <position position="57"/>
    </location>
</feature>
<dbReference type="InterPro" id="IPR001792">
    <property type="entry name" value="Acylphosphatase-like_dom"/>
</dbReference>
<dbReference type="GO" id="GO:0003998">
    <property type="term" value="F:acylphosphatase activity"/>
    <property type="evidence" value="ECO:0007669"/>
    <property type="project" value="UniProtKB-EC"/>
</dbReference>
<feature type="domain" description="Acylphosphatase-like" evidence="7">
    <location>
        <begin position="24"/>
        <end position="109"/>
    </location>
</feature>
<evidence type="ECO:0000259" key="7">
    <source>
        <dbReference type="PROSITE" id="PS51160"/>
    </source>
</evidence>
<evidence type="ECO:0000256" key="5">
    <source>
        <dbReference type="PROSITE-ProRule" id="PRU00520"/>
    </source>
</evidence>
<evidence type="ECO:0000313" key="8">
    <source>
        <dbReference type="EMBL" id="OLU47976.1"/>
    </source>
</evidence>
<dbReference type="InterPro" id="IPR020456">
    <property type="entry name" value="Acylphosphatase"/>
</dbReference>
<name>A0A1U7NQR1_9FIRM</name>
<dbReference type="GeneID" id="78274467"/>
<keyword evidence="9" id="KW-1185">Reference proteome</keyword>
<protein>
    <recommendedName>
        <fullName evidence="3 5">acylphosphatase</fullName>
        <ecNumber evidence="2 5">3.6.1.7</ecNumber>
    </recommendedName>
</protein>
<feature type="active site" evidence="5">
    <location>
        <position position="39"/>
    </location>
</feature>
<reference evidence="8 9" key="1">
    <citation type="submission" date="2016-11" db="EMBL/GenBank/DDBJ databases">
        <title>Description of two novel members of the family Erysipelotrichaceae: Ileibacterium lipovorans gen. nov., sp. nov. and Dubosiella newyorkensis, gen. nov., sp. nov.</title>
        <authorList>
            <person name="Cox L.M."/>
            <person name="Sohn J."/>
            <person name="Tyrrell K.L."/>
            <person name="Citron D.M."/>
            <person name="Lawson P.A."/>
            <person name="Patel N.B."/>
            <person name="Iizumi T."/>
            <person name="Perez-Perez G.I."/>
            <person name="Goldstein E.J."/>
            <person name="Blaser M.J."/>
        </authorList>
    </citation>
    <scope>NUCLEOTIDE SEQUENCE [LARGE SCALE GENOMIC DNA]</scope>
    <source>
        <strain evidence="8 9">NYU-BL-A4</strain>
    </source>
</reference>
<dbReference type="RefSeq" id="WP_076340378.1">
    <property type="nucleotide sequence ID" value="NZ_CAJTMI010000071.1"/>
</dbReference>
<dbReference type="SUPFAM" id="SSF54975">
    <property type="entry name" value="Acylphosphatase/BLUF domain-like"/>
    <property type="match status" value="1"/>
</dbReference>
<evidence type="ECO:0000256" key="2">
    <source>
        <dbReference type="ARBA" id="ARBA00012150"/>
    </source>
</evidence>
<dbReference type="STRING" id="1862672.BO225_00665"/>
<dbReference type="InterPro" id="IPR036046">
    <property type="entry name" value="Acylphosphatase-like_dom_sf"/>
</dbReference>
<evidence type="ECO:0000313" key="9">
    <source>
        <dbReference type="Proteomes" id="UP000186705"/>
    </source>
</evidence>
<keyword evidence="5" id="KW-0378">Hydrolase</keyword>
<dbReference type="PANTHER" id="PTHR47268">
    <property type="entry name" value="ACYLPHOSPHATASE"/>
    <property type="match status" value="1"/>
</dbReference>
<evidence type="ECO:0000256" key="3">
    <source>
        <dbReference type="ARBA" id="ARBA00015991"/>
    </source>
</evidence>
<dbReference type="PROSITE" id="PS51160">
    <property type="entry name" value="ACYLPHOSPHATASE_3"/>
    <property type="match status" value="1"/>
</dbReference>
<comment type="catalytic activity">
    <reaction evidence="4 5">
        <text>an acyl phosphate + H2O = a carboxylate + phosphate + H(+)</text>
        <dbReference type="Rhea" id="RHEA:14965"/>
        <dbReference type="ChEBI" id="CHEBI:15377"/>
        <dbReference type="ChEBI" id="CHEBI:15378"/>
        <dbReference type="ChEBI" id="CHEBI:29067"/>
        <dbReference type="ChEBI" id="CHEBI:43474"/>
        <dbReference type="ChEBI" id="CHEBI:59918"/>
        <dbReference type="EC" id="3.6.1.7"/>
    </reaction>
</comment>
<comment type="similarity">
    <text evidence="1 6">Belongs to the acylphosphatase family.</text>
</comment>